<sequence length="90" mass="9868">MIVFSSIFFAISAYTIISLLFVIKEMINDGGIYGINSGNLAGHLIILFFSMGCFYFSAKTTQRIKNGNSFGIIKHHGGSKDKPHCSTDGR</sequence>
<name>A0A0T9QCF9_9GAMM</name>
<organism evidence="2 3">
    <name type="scientific">Yersinia similis</name>
    <dbReference type="NCBI Taxonomy" id="367190"/>
    <lineage>
        <taxon>Bacteria</taxon>
        <taxon>Pseudomonadati</taxon>
        <taxon>Pseudomonadota</taxon>
        <taxon>Gammaproteobacteria</taxon>
        <taxon>Enterobacterales</taxon>
        <taxon>Yersiniaceae</taxon>
        <taxon>Yersinia</taxon>
    </lineage>
</organism>
<evidence type="ECO:0000256" key="1">
    <source>
        <dbReference type="SAM" id="Phobius"/>
    </source>
</evidence>
<accession>A0A0T9QCF9</accession>
<dbReference type="Proteomes" id="UP000038204">
    <property type="component" value="Unassembled WGS sequence"/>
</dbReference>
<evidence type="ECO:0000313" key="2">
    <source>
        <dbReference type="EMBL" id="CNI05625.1"/>
    </source>
</evidence>
<keyword evidence="1" id="KW-0812">Transmembrane</keyword>
<reference evidence="2 3" key="1">
    <citation type="submission" date="2015-03" db="EMBL/GenBank/DDBJ databases">
        <authorList>
            <person name="Murphy D."/>
        </authorList>
    </citation>
    <scope>NUCLEOTIDE SEQUENCE [LARGE SCALE GENOMIC DNA]</scope>
    <source>
        <strain evidence="2 3">Y233</strain>
    </source>
</reference>
<feature type="transmembrane region" description="Helical" evidence="1">
    <location>
        <begin position="7"/>
        <end position="27"/>
    </location>
</feature>
<protein>
    <submittedName>
        <fullName evidence="2">Uncharacterized protein</fullName>
    </submittedName>
</protein>
<proteinExistence type="predicted"/>
<keyword evidence="1" id="KW-1133">Transmembrane helix</keyword>
<evidence type="ECO:0000313" key="3">
    <source>
        <dbReference type="Proteomes" id="UP000038204"/>
    </source>
</evidence>
<gene>
    <name evidence="2" type="ORF">ERS008667_02277</name>
</gene>
<keyword evidence="1" id="KW-0472">Membrane</keyword>
<dbReference type="AlphaFoldDB" id="A0A0T9QCF9"/>
<feature type="transmembrane region" description="Helical" evidence="1">
    <location>
        <begin position="39"/>
        <end position="58"/>
    </location>
</feature>
<dbReference type="EMBL" id="CQBK01000015">
    <property type="protein sequence ID" value="CNI05625.1"/>
    <property type="molecule type" value="Genomic_DNA"/>
</dbReference>